<dbReference type="KEGG" id="spar:SPRG_17804"/>
<organism evidence="1 2">
    <name type="scientific">Saprolegnia parasitica (strain CBS 223.65)</name>
    <dbReference type="NCBI Taxonomy" id="695850"/>
    <lineage>
        <taxon>Eukaryota</taxon>
        <taxon>Sar</taxon>
        <taxon>Stramenopiles</taxon>
        <taxon>Oomycota</taxon>
        <taxon>Saprolegniomycetes</taxon>
        <taxon>Saprolegniales</taxon>
        <taxon>Saprolegniaceae</taxon>
        <taxon>Saprolegnia</taxon>
    </lineage>
</organism>
<keyword evidence="2" id="KW-1185">Reference proteome</keyword>
<dbReference type="AlphaFoldDB" id="A0A067BF33"/>
<evidence type="ECO:0000313" key="1">
    <source>
        <dbReference type="EMBL" id="KDO16693.1"/>
    </source>
</evidence>
<proteinExistence type="predicted"/>
<accession>A0A067BF33</accession>
<evidence type="ECO:0000313" key="2">
    <source>
        <dbReference type="Proteomes" id="UP000030745"/>
    </source>
</evidence>
<name>A0A067BF33_SAPPC</name>
<dbReference type="Proteomes" id="UP000030745">
    <property type="component" value="Unassembled WGS sequence"/>
</dbReference>
<dbReference type="GeneID" id="24139334"/>
<protein>
    <submittedName>
        <fullName evidence="1">Uncharacterized protein</fullName>
    </submittedName>
</protein>
<reference evidence="1 2" key="1">
    <citation type="journal article" date="2013" name="PLoS Genet.">
        <title>Distinctive expansion of potential virulence genes in the genome of the oomycete fish pathogen Saprolegnia parasitica.</title>
        <authorList>
            <person name="Jiang R.H."/>
            <person name="de Bruijn I."/>
            <person name="Haas B.J."/>
            <person name="Belmonte R."/>
            <person name="Lobach L."/>
            <person name="Christie J."/>
            <person name="van den Ackerveken G."/>
            <person name="Bottin A."/>
            <person name="Bulone V."/>
            <person name="Diaz-Moreno S.M."/>
            <person name="Dumas B."/>
            <person name="Fan L."/>
            <person name="Gaulin E."/>
            <person name="Govers F."/>
            <person name="Grenville-Briggs L.J."/>
            <person name="Horner N.R."/>
            <person name="Levin J.Z."/>
            <person name="Mammella M."/>
            <person name="Meijer H.J."/>
            <person name="Morris P."/>
            <person name="Nusbaum C."/>
            <person name="Oome S."/>
            <person name="Phillips A.J."/>
            <person name="van Rooyen D."/>
            <person name="Rzeszutek E."/>
            <person name="Saraiva M."/>
            <person name="Secombes C.J."/>
            <person name="Seidl M.F."/>
            <person name="Snel B."/>
            <person name="Stassen J.H."/>
            <person name="Sykes S."/>
            <person name="Tripathy S."/>
            <person name="van den Berg H."/>
            <person name="Vega-Arreguin J.C."/>
            <person name="Wawra S."/>
            <person name="Young S.K."/>
            <person name="Zeng Q."/>
            <person name="Dieguez-Uribeondo J."/>
            <person name="Russ C."/>
            <person name="Tyler B.M."/>
            <person name="van West P."/>
        </authorList>
    </citation>
    <scope>NUCLEOTIDE SEQUENCE [LARGE SCALE GENOMIC DNA]</scope>
    <source>
        <strain evidence="1 2">CBS 223.65</strain>
    </source>
</reference>
<dbReference type="VEuPathDB" id="FungiDB:SPRG_17804"/>
<sequence length="111" mass="11758">MVLSLPPLLHHAAEDWTPLLAAIASLSVAMSNIFLSRLHTVHAQARDEKTGASSRVRHLGPADAPAYSLVANSLPTLAVHDFSQAVPLLQYWVLDIPVLATPALGSAQCSS</sequence>
<dbReference type="EMBL" id="KK583975">
    <property type="protein sequence ID" value="KDO16693.1"/>
    <property type="molecule type" value="Genomic_DNA"/>
</dbReference>
<dbReference type="RefSeq" id="XP_012212599.1">
    <property type="nucleotide sequence ID" value="XM_012357209.1"/>
</dbReference>
<gene>
    <name evidence="1" type="ORF">SPRG_17804</name>
</gene>